<evidence type="ECO:0000313" key="1">
    <source>
        <dbReference type="EMBL" id="KAF9064913.1"/>
    </source>
</evidence>
<sequence length="192" mass="20787">MSAGYRRCLQYRPADLLSVFWKTGHVAAPLQSSTVYWSKFAPSAERGILNDGQPGVQPPLPMPAPINNYVPFSERLLGGHVRAASMTSVRAATVGHAIAASMSNTLSYLYLICRVLSLIPYLIFGSESSTRDLAGSQDITRFERSSMACLLGEVAGTAVYWRYWLLSSSGSAAVNGCQRDYDGVISGLVRLS</sequence>
<evidence type="ECO:0000313" key="2">
    <source>
        <dbReference type="Proteomes" id="UP000772434"/>
    </source>
</evidence>
<keyword evidence="2" id="KW-1185">Reference proteome</keyword>
<proteinExistence type="predicted"/>
<gene>
    <name evidence="1" type="ORF">BDP27DRAFT_1405117</name>
</gene>
<dbReference type="OrthoDB" id="337486at2759"/>
<reference evidence="1" key="1">
    <citation type="submission" date="2020-11" db="EMBL/GenBank/DDBJ databases">
        <authorList>
            <consortium name="DOE Joint Genome Institute"/>
            <person name="Ahrendt S."/>
            <person name="Riley R."/>
            <person name="Andreopoulos W."/>
            <person name="Labutti K."/>
            <person name="Pangilinan J."/>
            <person name="Ruiz-Duenas F.J."/>
            <person name="Barrasa J.M."/>
            <person name="Sanchez-Garcia M."/>
            <person name="Camarero S."/>
            <person name="Miyauchi S."/>
            <person name="Serrano A."/>
            <person name="Linde D."/>
            <person name="Babiker R."/>
            <person name="Drula E."/>
            <person name="Ayuso-Fernandez I."/>
            <person name="Pacheco R."/>
            <person name="Padilla G."/>
            <person name="Ferreira P."/>
            <person name="Barriuso J."/>
            <person name="Kellner H."/>
            <person name="Castanera R."/>
            <person name="Alfaro M."/>
            <person name="Ramirez L."/>
            <person name="Pisabarro A.G."/>
            <person name="Kuo A."/>
            <person name="Tritt A."/>
            <person name="Lipzen A."/>
            <person name="He G."/>
            <person name="Yan M."/>
            <person name="Ng V."/>
            <person name="Cullen D."/>
            <person name="Martin F."/>
            <person name="Rosso M.-N."/>
            <person name="Henrissat B."/>
            <person name="Hibbett D."/>
            <person name="Martinez A.T."/>
            <person name="Grigoriev I.V."/>
        </authorList>
    </citation>
    <scope>NUCLEOTIDE SEQUENCE</scope>
    <source>
        <strain evidence="1">AH 40177</strain>
    </source>
</reference>
<comment type="caution">
    <text evidence="1">The sequence shown here is derived from an EMBL/GenBank/DDBJ whole genome shotgun (WGS) entry which is preliminary data.</text>
</comment>
<dbReference type="Proteomes" id="UP000772434">
    <property type="component" value="Unassembled WGS sequence"/>
</dbReference>
<dbReference type="AlphaFoldDB" id="A0A9P5PJA0"/>
<name>A0A9P5PJA0_9AGAR</name>
<protein>
    <submittedName>
        <fullName evidence="1">Uncharacterized protein</fullName>
    </submittedName>
</protein>
<organism evidence="1 2">
    <name type="scientific">Rhodocollybia butyracea</name>
    <dbReference type="NCBI Taxonomy" id="206335"/>
    <lineage>
        <taxon>Eukaryota</taxon>
        <taxon>Fungi</taxon>
        <taxon>Dikarya</taxon>
        <taxon>Basidiomycota</taxon>
        <taxon>Agaricomycotina</taxon>
        <taxon>Agaricomycetes</taxon>
        <taxon>Agaricomycetidae</taxon>
        <taxon>Agaricales</taxon>
        <taxon>Marasmiineae</taxon>
        <taxon>Omphalotaceae</taxon>
        <taxon>Rhodocollybia</taxon>
    </lineage>
</organism>
<dbReference type="EMBL" id="JADNRY010000112">
    <property type="protein sequence ID" value="KAF9064913.1"/>
    <property type="molecule type" value="Genomic_DNA"/>
</dbReference>
<accession>A0A9P5PJA0</accession>